<organism evidence="2 5">
    <name type="scientific">Myxococcus fulvus</name>
    <dbReference type="NCBI Taxonomy" id="33"/>
    <lineage>
        <taxon>Bacteria</taxon>
        <taxon>Pseudomonadati</taxon>
        <taxon>Myxococcota</taxon>
        <taxon>Myxococcia</taxon>
        <taxon>Myxococcales</taxon>
        <taxon>Cystobacterineae</taxon>
        <taxon>Myxococcaceae</taxon>
        <taxon>Myxococcus</taxon>
    </lineage>
</organism>
<dbReference type="InterPro" id="IPR053812">
    <property type="entry name" value="HTH_Sigma70_ECF-like"/>
</dbReference>
<reference evidence="2 5" key="2">
    <citation type="submission" date="2019-07" db="EMBL/GenBank/DDBJ databases">
        <title>Whole genome shotgun sequence of Myxococcus fulvus NBRC 100333.</title>
        <authorList>
            <person name="Hosoyama A."/>
            <person name="Uohara A."/>
            <person name="Ohji S."/>
            <person name="Ichikawa N."/>
        </authorList>
    </citation>
    <scope>NUCLEOTIDE SEQUENCE [LARGE SCALE GENOMIC DNA]</scope>
    <source>
        <strain evidence="2 5">NBRC 100333</strain>
    </source>
</reference>
<dbReference type="InterPro" id="IPR013324">
    <property type="entry name" value="RNA_pol_sigma_r3/r4-like"/>
</dbReference>
<dbReference type="SUPFAM" id="SSF88659">
    <property type="entry name" value="Sigma3 and sigma4 domains of RNA polymerase sigma factors"/>
    <property type="match status" value="1"/>
</dbReference>
<feature type="domain" description="RNA polymerase sigma-70 ECF-like HTH" evidence="1">
    <location>
        <begin position="4"/>
        <end position="180"/>
    </location>
</feature>
<name>A0A511T3C1_MYXFU</name>
<proteinExistence type="predicted"/>
<evidence type="ECO:0000259" key="1">
    <source>
        <dbReference type="Pfam" id="PF07638"/>
    </source>
</evidence>
<dbReference type="AlphaFoldDB" id="A0A511T3C1"/>
<dbReference type="EMBL" id="BJXR01000028">
    <property type="protein sequence ID" value="GEN08407.1"/>
    <property type="molecule type" value="Genomic_DNA"/>
</dbReference>
<dbReference type="Pfam" id="PF07638">
    <property type="entry name" value="Sigma70_ECF"/>
    <property type="match status" value="1"/>
</dbReference>
<evidence type="ECO:0000313" key="4">
    <source>
        <dbReference type="Proteomes" id="UP000183760"/>
    </source>
</evidence>
<dbReference type="Gene3D" id="1.10.10.10">
    <property type="entry name" value="Winged helix-like DNA-binding domain superfamily/Winged helix DNA-binding domain"/>
    <property type="match status" value="1"/>
</dbReference>
<keyword evidence="4" id="KW-1185">Reference proteome</keyword>
<evidence type="ECO:0000313" key="2">
    <source>
        <dbReference type="EMBL" id="GEN08407.1"/>
    </source>
</evidence>
<protein>
    <submittedName>
        <fullName evidence="2">Extracytoplasmic sigma factor ECF</fullName>
    </submittedName>
    <submittedName>
        <fullName evidence="3">RNA polymerase, sigma subunit, ECF family</fullName>
    </submittedName>
</protein>
<evidence type="ECO:0000313" key="3">
    <source>
        <dbReference type="EMBL" id="SEU20668.1"/>
    </source>
</evidence>
<dbReference type="STRING" id="1334629.MFUL124B02_30485"/>
<dbReference type="Proteomes" id="UP000183760">
    <property type="component" value="Unassembled WGS sequence"/>
</dbReference>
<sequence length="185" mass="20591">MGMSEKTSLLEGARNEGAEVRDALQGVAYQELREMTHAAMSGEASRATLRPMLLLRDICGRWAGESADMERRRHVLGVGAQAMRRALVEAVRVRNARRRDALREPLYLHDEVTESPVGVDIDVLGLERVLVELESFKPRLARLVELRYFAGLGIQETAAVLGVAPATVRRDWTFARGWLCEGVGH</sequence>
<dbReference type="Proteomes" id="UP000321514">
    <property type="component" value="Unassembled WGS sequence"/>
</dbReference>
<dbReference type="InterPro" id="IPR011517">
    <property type="entry name" value="RNA_pol_sigma70_ECF-like"/>
</dbReference>
<dbReference type="InterPro" id="IPR036388">
    <property type="entry name" value="WH-like_DNA-bd_sf"/>
</dbReference>
<accession>A0A511T3C1</accession>
<dbReference type="EMBL" id="FOIB01000006">
    <property type="protein sequence ID" value="SEU20668.1"/>
    <property type="molecule type" value="Genomic_DNA"/>
</dbReference>
<gene>
    <name evidence="2" type="ORF">MFU01_34440</name>
    <name evidence="3" type="ORF">SAMN05443572_106168</name>
</gene>
<comment type="caution">
    <text evidence="2">The sequence shown here is derived from an EMBL/GenBank/DDBJ whole genome shotgun (WGS) entry which is preliminary data.</text>
</comment>
<evidence type="ECO:0000313" key="5">
    <source>
        <dbReference type="Proteomes" id="UP000321514"/>
    </source>
</evidence>
<dbReference type="NCBIfam" id="TIGR02999">
    <property type="entry name" value="Sig-70_X6"/>
    <property type="match status" value="1"/>
</dbReference>
<reference evidence="3 4" key="1">
    <citation type="submission" date="2016-10" db="EMBL/GenBank/DDBJ databases">
        <authorList>
            <person name="Varghese N."/>
            <person name="Submissions S."/>
        </authorList>
    </citation>
    <scope>NUCLEOTIDE SEQUENCE [LARGE SCALE GENOMIC DNA]</scope>
    <source>
        <strain evidence="3 4">DSM 16525</strain>
    </source>
</reference>